<protein>
    <submittedName>
        <fullName evidence="7">Uncharacterized protein</fullName>
    </submittedName>
</protein>
<feature type="non-terminal residue" evidence="7">
    <location>
        <position position="1"/>
    </location>
</feature>
<dbReference type="OrthoDB" id="5086500at2759"/>
<sequence length="245" mass="27794">GLRVVIEGVDPAVDIVAVHGLNCHREKTWTAANGIHWLRDLLPYDIPNARILSWGYDPNTHGNSRVSCQYLYDHGISLVTDLYWERNLSNALIHSDAARNGVPEEYRSIKLSTYGILFMGTPSQVGSRVQQLGKILMNIASLFIAADDRIVKRLEQDSEWLQEQLGQYEPISRDFVTKSAFEEHPTLTVLGQSIMVCRLSLKVNQFADDIGGTASFSHWHWSSQRRNVRHPSRSHQYGKIRVWGG</sequence>
<evidence type="ECO:0000256" key="2">
    <source>
        <dbReference type="ARBA" id="ARBA00004240"/>
    </source>
</evidence>
<dbReference type="AlphaFoldDB" id="A0A9P8C0V6"/>
<comment type="caution">
    <text evidence="7">The sequence shown here is derived from an EMBL/GenBank/DDBJ whole genome shotgun (WGS) entry which is preliminary data.</text>
</comment>
<evidence type="ECO:0000256" key="1">
    <source>
        <dbReference type="ARBA" id="ARBA00004173"/>
    </source>
</evidence>
<comment type="subcellular location">
    <subcellularLocation>
        <location evidence="2">Endoplasmic reticulum</location>
    </subcellularLocation>
    <subcellularLocation>
        <location evidence="3">Membrane</location>
    </subcellularLocation>
    <subcellularLocation>
        <location evidence="1">Mitochondrion</location>
    </subcellularLocation>
</comment>
<evidence type="ECO:0000256" key="4">
    <source>
        <dbReference type="ARBA" id="ARBA00022824"/>
    </source>
</evidence>
<name>A0A9P8C0V6_9HELO</name>
<dbReference type="InterPro" id="IPR052374">
    <property type="entry name" value="SERAC1"/>
</dbReference>
<keyword evidence="5" id="KW-0496">Mitochondrion</keyword>
<evidence type="ECO:0000256" key="6">
    <source>
        <dbReference type="ARBA" id="ARBA00023136"/>
    </source>
</evidence>
<dbReference type="PANTHER" id="PTHR48182">
    <property type="entry name" value="PROTEIN SERAC1"/>
    <property type="match status" value="1"/>
</dbReference>
<organism evidence="7 8">
    <name type="scientific">Amylocarpus encephaloides</name>
    <dbReference type="NCBI Taxonomy" id="45428"/>
    <lineage>
        <taxon>Eukaryota</taxon>
        <taxon>Fungi</taxon>
        <taxon>Dikarya</taxon>
        <taxon>Ascomycota</taxon>
        <taxon>Pezizomycotina</taxon>
        <taxon>Leotiomycetes</taxon>
        <taxon>Helotiales</taxon>
        <taxon>Helotiales incertae sedis</taxon>
        <taxon>Amylocarpus</taxon>
    </lineage>
</organism>
<dbReference type="GO" id="GO:0016020">
    <property type="term" value="C:membrane"/>
    <property type="evidence" value="ECO:0007669"/>
    <property type="project" value="UniProtKB-SubCell"/>
</dbReference>
<evidence type="ECO:0000313" key="7">
    <source>
        <dbReference type="EMBL" id="KAG9229798.1"/>
    </source>
</evidence>
<proteinExistence type="predicted"/>
<keyword evidence="4" id="KW-0256">Endoplasmic reticulum</keyword>
<gene>
    <name evidence="7" type="ORF">BJ875DRAFT_386555</name>
</gene>
<dbReference type="GO" id="GO:0005783">
    <property type="term" value="C:endoplasmic reticulum"/>
    <property type="evidence" value="ECO:0007669"/>
    <property type="project" value="UniProtKB-SubCell"/>
</dbReference>
<accession>A0A9P8C0V6</accession>
<dbReference type="PANTHER" id="PTHR48182:SF2">
    <property type="entry name" value="PROTEIN SERAC1"/>
    <property type="match status" value="1"/>
</dbReference>
<dbReference type="GO" id="GO:0005739">
    <property type="term" value="C:mitochondrion"/>
    <property type="evidence" value="ECO:0007669"/>
    <property type="project" value="UniProtKB-SubCell"/>
</dbReference>
<dbReference type="Proteomes" id="UP000824998">
    <property type="component" value="Unassembled WGS sequence"/>
</dbReference>
<evidence type="ECO:0000313" key="8">
    <source>
        <dbReference type="Proteomes" id="UP000824998"/>
    </source>
</evidence>
<keyword evidence="6" id="KW-0472">Membrane</keyword>
<evidence type="ECO:0000256" key="3">
    <source>
        <dbReference type="ARBA" id="ARBA00004370"/>
    </source>
</evidence>
<dbReference type="EMBL" id="MU251730">
    <property type="protein sequence ID" value="KAG9229798.1"/>
    <property type="molecule type" value="Genomic_DNA"/>
</dbReference>
<reference evidence="7" key="1">
    <citation type="journal article" date="2021" name="IMA Fungus">
        <title>Genomic characterization of three marine fungi, including Emericellopsis atlantica sp. nov. with signatures of a generalist lifestyle and marine biomass degradation.</title>
        <authorList>
            <person name="Hagestad O.C."/>
            <person name="Hou L."/>
            <person name="Andersen J.H."/>
            <person name="Hansen E.H."/>
            <person name="Altermark B."/>
            <person name="Li C."/>
            <person name="Kuhnert E."/>
            <person name="Cox R.J."/>
            <person name="Crous P.W."/>
            <person name="Spatafora J.W."/>
            <person name="Lail K."/>
            <person name="Amirebrahimi M."/>
            <person name="Lipzen A."/>
            <person name="Pangilinan J."/>
            <person name="Andreopoulos W."/>
            <person name="Hayes R.D."/>
            <person name="Ng V."/>
            <person name="Grigoriev I.V."/>
            <person name="Jackson S.A."/>
            <person name="Sutton T.D.S."/>
            <person name="Dobson A.D.W."/>
            <person name="Rama T."/>
        </authorList>
    </citation>
    <scope>NUCLEOTIDE SEQUENCE</scope>
    <source>
        <strain evidence="7">TRa018bII</strain>
    </source>
</reference>
<keyword evidence="8" id="KW-1185">Reference proteome</keyword>
<evidence type="ECO:0000256" key="5">
    <source>
        <dbReference type="ARBA" id="ARBA00023128"/>
    </source>
</evidence>